<dbReference type="SUPFAM" id="SSF53474">
    <property type="entry name" value="alpha/beta-Hydrolases"/>
    <property type="match status" value="1"/>
</dbReference>
<dbReference type="PANTHER" id="PTHR43798">
    <property type="entry name" value="MONOACYLGLYCEROL LIPASE"/>
    <property type="match status" value="1"/>
</dbReference>
<evidence type="ECO:0000313" key="3">
    <source>
        <dbReference type="Proteomes" id="UP000306635"/>
    </source>
</evidence>
<comment type="caution">
    <text evidence="2">The sequence shown here is derived from an EMBL/GenBank/DDBJ whole genome shotgun (WGS) entry which is preliminary data.</text>
</comment>
<gene>
    <name evidence="2" type="ORF">FAS41_29220</name>
</gene>
<evidence type="ECO:0000259" key="1">
    <source>
        <dbReference type="Pfam" id="PF12697"/>
    </source>
</evidence>
<protein>
    <submittedName>
        <fullName evidence="2">Alpha/beta hydrolase</fullName>
    </submittedName>
</protein>
<dbReference type="RefSeq" id="WP_138526779.1">
    <property type="nucleotide sequence ID" value="NZ_SWDV01000063.1"/>
</dbReference>
<dbReference type="Gene3D" id="3.40.50.1820">
    <property type="entry name" value="alpha/beta hydrolase"/>
    <property type="match status" value="1"/>
</dbReference>
<dbReference type="GO" id="GO:0016787">
    <property type="term" value="F:hydrolase activity"/>
    <property type="evidence" value="ECO:0007669"/>
    <property type="project" value="UniProtKB-KW"/>
</dbReference>
<proteinExistence type="predicted"/>
<dbReference type="AlphaFoldDB" id="A0A5R9QKU4"/>
<accession>A0A5R9QKU4</accession>
<dbReference type="Pfam" id="PF12697">
    <property type="entry name" value="Abhydrolase_6"/>
    <property type="match status" value="1"/>
</dbReference>
<evidence type="ECO:0000313" key="2">
    <source>
        <dbReference type="EMBL" id="TLX70029.1"/>
    </source>
</evidence>
<dbReference type="EMBL" id="SWDV01000063">
    <property type="protein sequence ID" value="TLX70029.1"/>
    <property type="molecule type" value="Genomic_DNA"/>
</dbReference>
<keyword evidence="2" id="KW-0378">Hydrolase</keyword>
<dbReference type="InterPro" id="IPR029058">
    <property type="entry name" value="AB_hydrolase_fold"/>
</dbReference>
<dbReference type="Proteomes" id="UP000306635">
    <property type="component" value="Unassembled WGS sequence"/>
</dbReference>
<name>A0A5R9QKU4_9PSED</name>
<organism evidence="2 3">
    <name type="scientific">Pseudomonas nicosulfuronedens</name>
    <dbReference type="NCBI Taxonomy" id="2571105"/>
    <lineage>
        <taxon>Bacteria</taxon>
        <taxon>Pseudomonadati</taxon>
        <taxon>Pseudomonadota</taxon>
        <taxon>Gammaproteobacteria</taxon>
        <taxon>Pseudomonadales</taxon>
        <taxon>Pseudomonadaceae</taxon>
        <taxon>Pseudomonas</taxon>
    </lineage>
</organism>
<keyword evidence="3" id="KW-1185">Reference proteome</keyword>
<dbReference type="OrthoDB" id="9780765at2"/>
<reference evidence="2 3" key="1">
    <citation type="submission" date="2019-04" db="EMBL/GenBank/DDBJ databases">
        <authorList>
            <person name="Li M."/>
        </authorList>
    </citation>
    <scope>NUCLEOTIDE SEQUENCE [LARGE SCALE GENOMIC DNA]</scope>
    <source>
        <strain evidence="2 3">LAM1902</strain>
    </source>
</reference>
<dbReference type="InterPro" id="IPR050266">
    <property type="entry name" value="AB_hydrolase_sf"/>
</dbReference>
<feature type="domain" description="AB hydrolase-1" evidence="1">
    <location>
        <begin position="27"/>
        <end position="253"/>
    </location>
</feature>
<dbReference type="InterPro" id="IPR000073">
    <property type="entry name" value="AB_hydrolase_1"/>
</dbReference>
<sequence length="265" mass="29309">MKQPIHCSTRTGTTLGYAQHGTGPTRVLVLHDWLGDHSSYNDLLPFLDCNAFTYVFADARGYGKSIEQTGEYTIEEMASDCLELVDQLGWARFHIIGHSMTGMLTQRLAANARSRVASAIAVCPVSAAGNRLSPEALAFFTSTMESDEALRRLLKFVSGGLCDGWVDRKIRQNRETVSPGSRAGYLEMLVTTHFVEDVRGLDTPFLVIVGDKDPGLDAIAMESTFLAWHPNAELQVFYGCGHYPMQESPPRFATVIENFLTRHST</sequence>